<sequence length="195" mass="21444">MKEAVLYGVKEFKIIETSKPTIGPDDVFIKVKACGICGSDMHSYRRGASSIKTPQKLVLGHEFSGEVTEVGSEVTEVQVGDRVGVEPLVGCGQCYFCRCGDYHLCDKLEHLGGQRKGGFAEYALIPQDKVYKLPENISFEEAALLDAPGETAIEIEPLESSYFCSLSACILKLNVISAKIRMITAVNVFFKFYNL</sequence>
<dbReference type="GO" id="GO:0008270">
    <property type="term" value="F:zinc ion binding"/>
    <property type="evidence" value="ECO:0007669"/>
    <property type="project" value="InterPro"/>
</dbReference>
<accession>X1AHS5</accession>
<gene>
    <name evidence="5" type="ORF">S01H4_26031</name>
</gene>
<evidence type="ECO:0000256" key="3">
    <source>
        <dbReference type="ARBA" id="ARBA00023002"/>
    </source>
</evidence>
<keyword evidence="3" id="KW-0560">Oxidoreductase</keyword>
<dbReference type="SUPFAM" id="SSF50129">
    <property type="entry name" value="GroES-like"/>
    <property type="match status" value="1"/>
</dbReference>
<dbReference type="Gene3D" id="3.90.180.10">
    <property type="entry name" value="Medium-chain alcohol dehydrogenases, catalytic domain"/>
    <property type="match status" value="1"/>
</dbReference>
<protein>
    <recommendedName>
        <fullName evidence="4">Alcohol dehydrogenase-like N-terminal domain-containing protein</fullName>
    </recommendedName>
</protein>
<dbReference type="Pfam" id="PF08240">
    <property type="entry name" value="ADH_N"/>
    <property type="match status" value="1"/>
</dbReference>
<evidence type="ECO:0000259" key="4">
    <source>
        <dbReference type="Pfam" id="PF08240"/>
    </source>
</evidence>
<evidence type="ECO:0000313" key="5">
    <source>
        <dbReference type="EMBL" id="GAG81544.1"/>
    </source>
</evidence>
<dbReference type="InterPro" id="IPR050129">
    <property type="entry name" value="Zn_alcohol_dh"/>
</dbReference>
<dbReference type="PANTHER" id="PTHR43401:SF2">
    <property type="entry name" value="L-THREONINE 3-DEHYDROGENASE"/>
    <property type="match status" value="1"/>
</dbReference>
<comment type="caution">
    <text evidence="5">The sequence shown here is derived from an EMBL/GenBank/DDBJ whole genome shotgun (WGS) entry which is preliminary data.</text>
</comment>
<dbReference type="EMBL" id="BART01012482">
    <property type="protein sequence ID" value="GAG81544.1"/>
    <property type="molecule type" value="Genomic_DNA"/>
</dbReference>
<feature type="domain" description="Alcohol dehydrogenase-like N-terminal" evidence="4">
    <location>
        <begin position="23"/>
        <end position="135"/>
    </location>
</feature>
<evidence type="ECO:0000256" key="1">
    <source>
        <dbReference type="ARBA" id="ARBA00022723"/>
    </source>
</evidence>
<dbReference type="InterPro" id="IPR013154">
    <property type="entry name" value="ADH-like_N"/>
</dbReference>
<dbReference type="InterPro" id="IPR002328">
    <property type="entry name" value="ADH_Zn_CS"/>
</dbReference>
<keyword evidence="2" id="KW-0862">Zinc</keyword>
<proteinExistence type="predicted"/>
<evidence type="ECO:0000256" key="2">
    <source>
        <dbReference type="ARBA" id="ARBA00022833"/>
    </source>
</evidence>
<dbReference type="AlphaFoldDB" id="X1AHS5"/>
<dbReference type="PANTHER" id="PTHR43401">
    <property type="entry name" value="L-THREONINE 3-DEHYDROGENASE"/>
    <property type="match status" value="1"/>
</dbReference>
<organism evidence="5">
    <name type="scientific">marine sediment metagenome</name>
    <dbReference type="NCBI Taxonomy" id="412755"/>
    <lineage>
        <taxon>unclassified sequences</taxon>
        <taxon>metagenomes</taxon>
        <taxon>ecological metagenomes</taxon>
    </lineage>
</organism>
<reference evidence="5" key="1">
    <citation type="journal article" date="2014" name="Front. Microbiol.">
        <title>High frequency of phylogenetically diverse reductive dehalogenase-homologous genes in deep subseafloor sedimentary metagenomes.</title>
        <authorList>
            <person name="Kawai M."/>
            <person name="Futagami T."/>
            <person name="Toyoda A."/>
            <person name="Takaki Y."/>
            <person name="Nishi S."/>
            <person name="Hori S."/>
            <person name="Arai W."/>
            <person name="Tsubouchi T."/>
            <person name="Morono Y."/>
            <person name="Uchiyama I."/>
            <person name="Ito T."/>
            <person name="Fujiyama A."/>
            <person name="Inagaki F."/>
            <person name="Takami H."/>
        </authorList>
    </citation>
    <scope>NUCLEOTIDE SEQUENCE</scope>
    <source>
        <strain evidence="5">Expedition CK06-06</strain>
    </source>
</reference>
<keyword evidence="1" id="KW-0479">Metal-binding</keyword>
<dbReference type="InterPro" id="IPR011032">
    <property type="entry name" value="GroES-like_sf"/>
</dbReference>
<dbReference type="GO" id="GO:0016491">
    <property type="term" value="F:oxidoreductase activity"/>
    <property type="evidence" value="ECO:0007669"/>
    <property type="project" value="UniProtKB-KW"/>
</dbReference>
<name>X1AHS5_9ZZZZ</name>
<dbReference type="PROSITE" id="PS00059">
    <property type="entry name" value="ADH_ZINC"/>
    <property type="match status" value="1"/>
</dbReference>
<feature type="non-terminal residue" evidence="5">
    <location>
        <position position="195"/>
    </location>
</feature>